<dbReference type="CDD" id="cd01283">
    <property type="entry name" value="cytidine_deaminase"/>
    <property type="match status" value="2"/>
</dbReference>
<gene>
    <name evidence="4" type="ORF">VW35_00030</name>
</gene>
<dbReference type="GO" id="GO:0055086">
    <property type="term" value="P:nucleobase-containing small molecule metabolic process"/>
    <property type="evidence" value="ECO:0007669"/>
    <property type="project" value="UniProtKB-ARBA"/>
</dbReference>
<dbReference type="RefSeq" id="WP_046140989.1">
    <property type="nucleotide sequence ID" value="NZ_LAJG01000001.1"/>
</dbReference>
<dbReference type="SUPFAM" id="SSF53927">
    <property type="entry name" value="Cytidine deaminase-like"/>
    <property type="match status" value="2"/>
</dbReference>
<proteinExistence type="inferred from homology"/>
<sequence length="319" mass="34039">MSTNPFIADPTVPARLAAISEETRRTIAARIENALGDAQGYRNANEGSVIPARLAADLVAEFALVSIRDLMCLLLDVAKKIARPSISNFHVGAVGLEAETGNLILGGNVEFPGTHLGFTLHGEGFVFTRAMSRGTNISVIAIGEAHPCAHCRQCLAEYAASDRLELIDPLGHTLTLAQLYPWPFDPDYLGETGAVPGRELWPPLRFDEDASSAWSETLLAAGRRSHSPYSKCPGGVLLHLRDGNMVSGHAIESVAFNPTIHPIQAAMVDLLAHGYDYADITGATLGTVRGGAVDYTVSTRELLTRIVPGAPLIVLGWTP</sequence>
<dbReference type="GO" id="GO:0005829">
    <property type="term" value="C:cytosol"/>
    <property type="evidence" value="ECO:0007669"/>
    <property type="project" value="TreeGrafter"/>
</dbReference>
<name>A0A0F5LK11_9HYPH</name>
<feature type="domain" description="CMP/dCMP-type deaminase" evidence="3">
    <location>
        <begin position="209"/>
        <end position="319"/>
    </location>
</feature>
<dbReference type="Pfam" id="PF00383">
    <property type="entry name" value="dCMP_cyt_deam_1"/>
    <property type="match status" value="1"/>
</dbReference>
<dbReference type="Gene3D" id="3.40.140.10">
    <property type="entry name" value="Cytidine Deaminase, domain 2"/>
    <property type="match status" value="2"/>
</dbReference>
<dbReference type="GO" id="GO:0072527">
    <property type="term" value="P:pyrimidine-containing compound metabolic process"/>
    <property type="evidence" value="ECO:0007669"/>
    <property type="project" value="UniProtKB-ARBA"/>
</dbReference>
<dbReference type="GO" id="GO:0004126">
    <property type="term" value="F:cytidine deaminase activity"/>
    <property type="evidence" value="ECO:0007669"/>
    <property type="project" value="InterPro"/>
</dbReference>
<comment type="caution">
    <text evidence="4">The sequence shown here is derived from an EMBL/GenBank/DDBJ whole genome shotgun (WGS) entry which is preliminary data.</text>
</comment>
<reference evidence="4 5" key="1">
    <citation type="submission" date="2015-03" db="EMBL/GenBank/DDBJ databases">
        <authorList>
            <person name="Hassan Y.I."/>
            <person name="Lepp D."/>
            <person name="Zhou T."/>
        </authorList>
    </citation>
    <scope>NUCLEOTIDE SEQUENCE [LARGE SCALE GENOMIC DNA]</scope>
    <source>
        <strain evidence="4 5">GH2-10</strain>
    </source>
</reference>
<dbReference type="STRING" id="361041.VW35_00030"/>
<dbReference type="Proteomes" id="UP000033514">
    <property type="component" value="Unassembled WGS sequence"/>
</dbReference>
<dbReference type="InterPro" id="IPR013171">
    <property type="entry name" value="Cyd/dCyd_deaminase_Zn-bd"/>
</dbReference>
<dbReference type="AlphaFoldDB" id="A0A0F5LK11"/>
<organism evidence="4 5">
    <name type="scientific">Devosia soli</name>
    <dbReference type="NCBI Taxonomy" id="361041"/>
    <lineage>
        <taxon>Bacteria</taxon>
        <taxon>Pseudomonadati</taxon>
        <taxon>Pseudomonadota</taxon>
        <taxon>Alphaproteobacteria</taxon>
        <taxon>Hyphomicrobiales</taxon>
        <taxon>Devosiaceae</taxon>
        <taxon>Devosia</taxon>
    </lineage>
</organism>
<comment type="subunit">
    <text evidence="2">Homodimer.</text>
</comment>
<dbReference type="InterPro" id="IPR050202">
    <property type="entry name" value="Cyt/Deoxycyt_deaminase"/>
</dbReference>
<evidence type="ECO:0000256" key="1">
    <source>
        <dbReference type="ARBA" id="ARBA00006576"/>
    </source>
</evidence>
<dbReference type="InterPro" id="IPR002125">
    <property type="entry name" value="CMP_dCMP_dom"/>
</dbReference>
<evidence type="ECO:0000256" key="2">
    <source>
        <dbReference type="ARBA" id="ARBA00011738"/>
    </source>
</evidence>
<evidence type="ECO:0000313" key="5">
    <source>
        <dbReference type="Proteomes" id="UP000033514"/>
    </source>
</evidence>
<dbReference type="PANTHER" id="PTHR11644:SF2">
    <property type="entry name" value="CYTIDINE DEAMINASE"/>
    <property type="match status" value="1"/>
</dbReference>
<dbReference type="EMBL" id="LAJG01000001">
    <property type="protein sequence ID" value="KKB82519.1"/>
    <property type="molecule type" value="Genomic_DNA"/>
</dbReference>
<dbReference type="PROSITE" id="PS51747">
    <property type="entry name" value="CYT_DCMP_DEAMINASES_2"/>
    <property type="match status" value="2"/>
</dbReference>
<evidence type="ECO:0000259" key="3">
    <source>
        <dbReference type="PROSITE" id="PS51747"/>
    </source>
</evidence>
<dbReference type="PANTHER" id="PTHR11644">
    <property type="entry name" value="CYTIDINE DEAMINASE"/>
    <property type="match status" value="1"/>
</dbReference>
<dbReference type="Pfam" id="PF08211">
    <property type="entry name" value="dCMP_cyt_deam_2"/>
    <property type="match status" value="1"/>
</dbReference>
<accession>A0A0F5LK11</accession>
<evidence type="ECO:0000313" key="4">
    <source>
        <dbReference type="EMBL" id="KKB82519.1"/>
    </source>
</evidence>
<protein>
    <recommendedName>
        <fullName evidence="3">CMP/dCMP-type deaminase domain-containing protein</fullName>
    </recommendedName>
</protein>
<feature type="domain" description="CMP/dCMP-type deaminase" evidence="3">
    <location>
        <begin position="65"/>
        <end position="187"/>
    </location>
</feature>
<dbReference type="PATRIC" id="fig|361041.3.peg.6"/>
<keyword evidence="5" id="KW-1185">Reference proteome</keyword>
<dbReference type="OrthoDB" id="9795347at2"/>
<comment type="similarity">
    <text evidence="1">Belongs to the cytidine and deoxycytidylate deaminase family.</text>
</comment>
<dbReference type="InterPro" id="IPR016193">
    <property type="entry name" value="Cytidine_deaminase-like"/>
</dbReference>
<dbReference type="GO" id="GO:0008270">
    <property type="term" value="F:zinc ion binding"/>
    <property type="evidence" value="ECO:0007669"/>
    <property type="project" value="InterPro"/>
</dbReference>